<keyword evidence="3" id="KW-1185">Reference proteome</keyword>
<feature type="compositionally biased region" description="Basic and acidic residues" evidence="1">
    <location>
        <begin position="332"/>
        <end position="360"/>
    </location>
</feature>
<gene>
    <name evidence="2" type="ORF">BJ508DRAFT_327853</name>
</gene>
<reference evidence="2 3" key="1">
    <citation type="journal article" date="2018" name="Nat. Ecol. Evol.">
        <title>Pezizomycetes genomes reveal the molecular basis of ectomycorrhizal truffle lifestyle.</title>
        <authorList>
            <person name="Murat C."/>
            <person name="Payen T."/>
            <person name="Noel B."/>
            <person name="Kuo A."/>
            <person name="Morin E."/>
            <person name="Chen J."/>
            <person name="Kohler A."/>
            <person name="Krizsan K."/>
            <person name="Balestrini R."/>
            <person name="Da Silva C."/>
            <person name="Montanini B."/>
            <person name="Hainaut M."/>
            <person name="Levati E."/>
            <person name="Barry K.W."/>
            <person name="Belfiori B."/>
            <person name="Cichocki N."/>
            <person name="Clum A."/>
            <person name="Dockter R.B."/>
            <person name="Fauchery L."/>
            <person name="Guy J."/>
            <person name="Iotti M."/>
            <person name="Le Tacon F."/>
            <person name="Lindquist E.A."/>
            <person name="Lipzen A."/>
            <person name="Malagnac F."/>
            <person name="Mello A."/>
            <person name="Molinier V."/>
            <person name="Miyauchi S."/>
            <person name="Poulain J."/>
            <person name="Riccioni C."/>
            <person name="Rubini A."/>
            <person name="Sitrit Y."/>
            <person name="Splivallo R."/>
            <person name="Traeger S."/>
            <person name="Wang M."/>
            <person name="Zifcakova L."/>
            <person name="Wipf D."/>
            <person name="Zambonelli A."/>
            <person name="Paolocci F."/>
            <person name="Nowrousian M."/>
            <person name="Ottonello S."/>
            <person name="Baldrian P."/>
            <person name="Spatafora J.W."/>
            <person name="Henrissat B."/>
            <person name="Nagy L.G."/>
            <person name="Aury J.M."/>
            <person name="Wincker P."/>
            <person name="Grigoriev I.V."/>
            <person name="Bonfante P."/>
            <person name="Martin F.M."/>
        </authorList>
    </citation>
    <scope>NUCLEOTIDE SEQUENCE [LARGE SCALE GENOMIC DNA]</scope>
    <source>
        <strain evidence="2 3">RN42</strain>
    </source>
</reference>
<accession>A0A3N4I7D4</accession>
<dbReference type="EMBL" id="ML119693">
    <property type="protein sequence ID" value="RPA80000.1"/>
    <property type="molecule type" value="Genomic_DNA"/>
</dbReference>
<evidence type="ECO:0000256" key="1">
    <source>
        <dbReference type="SAM" id="MobiDB-lite"/>
    </source>
</evidence>
<name>A0A3N4I7D4_ASCIM</name>
<feature type="region of interest" description="Disordered" evidence="1">
    <location>
        <begin position="319"/>
        <end position="383"/>
    </location>
</feature>
<sequence length="383" mass="41399">MASDSVAPNPSQQLADLQARYDDLQTRYDDLHTANSTLTTAHTTLLTTHNKLVITHNKLIDFHDLAIKRYDELADKHNWLLFEWTRLLDVEKTLRRSLADLSLTHKTVTNQLANLKTAYNTMWGRYEVLKKIMAEGIGGRAAIRAGIEGAVKAVLDDERSDSRYQLSAADYAEFLRSSQLDSALKLAGLEWTIANEIFGNGLYKEFGESFREILNIGIHGFDIQNPDHMREFALAAGYEKKNSEEMIQLMKRICAKNPLWLETRVPHSPVRLKKTVVQTKDKDGAVKGVGEAVGVVSGVGAGGKDGKPGDVGVVKKEGEPVGAVSGVGAGGKDGKPGDAGAVKKEGQPGDHVGGVKKEGTDDISGVKGGHGGSGSGRVGDRFV</sequence>
<evidence type="ECO:0000313" key="2">
    <source>
        <dbReference type="EMBL" id="RPA80000.1"/>
    </source>
</evidence>
<dbReference type="Proteomes" id="UP000275078">
    <property type="component" value="Unassembled WGS sequence"/>
</dbReference>
<proteinExistence type="predicted"/>
<organism evidence="2 3">
    <name type="scientific">Ascobolus immersus RN42</name>
    <dbReference type="NCBI Taxonomy" id="1160509"/>
    <lineage>
        <taxon>Eukaryota</taxon>
        <taxon>Fungi</taxon>
        <taxon>Dikarya</taxon>
        <taxon>Ascomycota</taxon>
        <taxon>Pezizomycotina</taxon>
        <taxon>Pezizomycetes</taxon>
        <taxon>Pezizales</taxon>
        <taxon>Ascobolaceae</taxon>
        <taxon>Ascobolus</taxon>
    </lineage>
</organism>
<dbReference type="AlphaFoldDB" id="A0A3N4I7D4"/>
<protein>
    <submittedName>
        <fullName evidence="2">Uncharacterized protein</fullName>
    </submittedName>
</protein>
<feature type="compositionally biased region" description="Gly residues" evidence="1">
    <location>
        <begin position="366"/>
        <end position="377"/>
    </location>
</feature>
<evidence type="ECO:0000313" key="3">
    <source>
        <dbReference type="Proteomes" id="UP000275078"/>
    </source>
</evidence>